<feature type="region of interest" description="Disordered" evidence="1">
    <location>
        <begin position="88"/>
        <end position="119"/>
    </location>
</feature>
<dbReference type="PANTHER" id="PTHR42782:SF4">
    <property type="entry name" value="DUF455 DOMAIN-CONTAINING PROTEIN"/>
    <property type="match status" value="1"/>
</dbReference>
<evidence type="ECO:0000313" key="2">
    <source>
        <dbReference type="EMBL" id="TWB54258.1"/>
    </source>
</evidence>
<accession>A0A560I5M9</accession>
<evidence type="ECO:0000256" key="1">
    <source>
        <dbReference type="SAM" id="MobiDB-lite"/>
    </source>
</evidence>
<dbReference type="InterPro" id="IPR009078">
    <property type="entry name" value="Ferritin-like_SF"/>
</dbReference>
<sequence>MPPGALSNPNGGPGPLTSPRRMASKNAMAPYHVPNTTSVATLEPFQDGSADQPLPPSLTAAAVGVLTTAAPQEKVRLTRAYAAAWRAGSLPDLPGPLPPDRPARPGRPELKLPRDMPKRRKAGSVAGRVALLHALAHIELNAIDLAWDIVARFTTFPDGTPAPRAFKDDWVTVADEEAKHHALLAARLATLGAAYGDLPAHDGLWQASEVTAHDLAARLALVPMVLEARGLDVTPMMIANLKKVGDGDSAAVLQIIHDEEIGHVAAGRRWFGVIAAAVGDDPAEHWRTLVRRYFKGDIKRPFNDASRIKADFPPDWYEPLAPLETILGGVVGLDG</sequence>
<comment type="caution">
    <text evidence="2">The sequence shown here is derived from an EMBL/GenBank/DDBJ whole genome shotgun (WGS) entry which is preliminary data.</text>
</comment>
<dbReference type="Proteomes" id="UP000318050">
    <property type="component" value="Unassembled WGS sequence"/>
</dbReference>
<evidence type="ECO:0000313" key="3">
    <source>
        <dbReference type="Proteomes" id="UP000318050"/>
    </source>
</evidence>
<dbReference type="InterPro" id="IPR007402">
    <property type="entry name" value="DUF455"/>
</dbReference>
<protein>
    <submittedName>
        <fullName evidence="2">Uncharacterized ferritin-like protein (DUF455 family)</fullName>
    </submittedName>
</protein>
<dbReference type="CDD" id="cd00657">
    <property type="entry name" value="Ferritin_like"/>
    <property type="match status" value="1"/>
</dbReference>
<dbReference type="AlphaFoldDB" id="A0A560I5M9"/>
<dbReference type="InterPro" id="IPR011197">
    <property type="entry name" value="UCP012318"/>
</dbReference>
<dbReference type="PANTHER" id="PTHR42782">
    <property type="entry name" value="SI:CH73-314G15.3"/>
    <property type="match status" value="1"/>
</dbReference>
<dbReference type="SUPFAM" id="SSF47240">
    <property type="entry name" value="Ferritin-like"/>
    <property type="match status" value="1"/>
</dbReference>
<reference evidence="2 3" key="1">
    <citation type="submission" date="2019-06" db="EMBL/GenBank/DDBJ databases">
        <title>Genomic Encyclopedia of Type Strains, Phase IV (KMG-V): Genome sequencing to study the core and pangenomes of soil and plant-associated prokaryotes.</title>
        <authorList>
            <person name="Whitman W."/>
        </authorList>
    </citation>
    <scope>NUCLEOTIDE SEQUENCE [LARGE SCALE GENOMIC DNA]</scope>
    <source>
        <strain evidence="2 3">BR 11140</strain>
    </source>
</reference>
<proteinExistence type="predicted"/>
<dbReference type="Pfam" id="PF04305">
    <property type="entry name" value="DUF455"/>
    <property type="match status" value="1"/>
</dbReference>
<gene>
    <name evidence="2" type="ORF">FBZ92_11525</name>
</gene>
<feature type="compositionally biased region" description="Basic and acidic residues" evidence="1">
    <location>
        <begin position="101"/>
        <end position="116"/>
    </location>
</feature>
<dbReference type="EMBL" id="VITT01000015">
    <property type="protein sequence ID" value="TWB54258.1"/>
    <property type="molecule type" value="Genomic_DNA"/>
</dbReference>
<feature type="region of interest" description="Disordered" evidence="1">
    <location>
        <begin position="1"/>
        <end position="53"/>
    </location>
</feature>
<name>A0A560I5M9_9PROT</name>
<dbReference type="PIRSF" id="PIRSF012318">
    <property type="entry name" value="UCP012318"/>
    <property type="match status" value="1"/>
</dbReference>
<organism evidence="2 3">
    <name type="scientific">Nitrospirillum amazonense</name>
    <dbReference type="NCBI Taxonomy" id="28077"/>
    <lineage>
        <taxon>Bacteria</taxon>
        <taxon>Pseudomonadati</taxon>
        <taxon>Pseudomonadota</taxon>
        <taxon>Alphaproteobacteria</taxon>
        <taxon>Rhodospirillales</taxon>
        <taxon>Azospirillaceae</taxon>
        <taxon>Nitrospirillum</taxon>
    </lineage>
</organism>